<evidence type="ECO:0000256" key="8">
    <source>
        <dbReference type="RuleBase" id="RU003781"/>
    </source>
</evidence>
<evidence type="ECO:0000256" key="4">
    <source>
        <dbReference type="ARBA" id="ARBA00022801"/>
    </source>
</evidence>
<keyword evidence="11" id="KW-1185">Reference proteome</keyword>
<feature type="binding site" evidence="7">
    <location>
        <begin position="244"/>
        <end position="249"/>
    </location>
    <ligand>
        <name>substrate</name>
    </ligand>
</feature>
<dbReference type="CDD" id="cd00515">
    <property type="entry name" value="HAM1"/>
    <property type="match status" value="1"/>
</dbReference>
<keyword evidence="2 7" id="KW-0479">Metal-binding</keyword>
<evidence type="ECO:0000256" key="2">
    <source>
        <dbReference type="ARBA" id="ARBA00022723"/>
    </source>
</evidence>
<comment type="catalytic activity">
    <reaction evidence="7">
        <text>dITP + H2O = dIMP + diphosphate + H(+)</text>
        <dbReference type="Rhea" id="RHEA:28342"/>
        <dbReference type="ChEBI" id="CHEBI:15377"/>
        <dbReference type="ChEBI" id="CHEBI:15378"/>
        <dbReference type="ChEBI" id="CHEBI:33019"/>
        <dbReference type="ChEBI" id="CHEBI:61194"/>
        <dbReference type="ChEBI" id="CHEBI:61382"/>
        <dbReference type="EC" id="3.6.1.66"/>
    </reaction>
</comment>
<gene>
    <name evidence="10" type="ORF">ACFSR0_04215</name>
</gene>
<comment type="similarity">
    <text evidence="1 7 8">Belongs to the HAM1 NTPase family.</text>
</comment>
<keyword evidence="3 7" id="KW-0547">Nucleotide-binding</keyword>
<dbReference type="HAMAP" id="MF_01405">
    <property type="entry name" value="Non_canon_purine_NTPase"/>
    <property type="match status" value="1"/>
</dbReference>
<comment type="caution">
    <text evidence="10">The sequence shown here is derived from an EMBL/GenBank/DDBJ whole genome shotgun (WGS) entry which is preliminary data.</text>
</comment>
<name>A0ABW5TIX3_9ENTE</name>
<dbReference type="SUPFAM" id="SSF55666">
    <property type="entry name" value="Ribonuclease PH domain 2-like"/>
    <property type="match status" value="1"/>
</dbReference>
<dbReference type="EMBL" id="JBHUMO010000027">
    <property type="protein sequence ID" value="MFD2728633.1"/>
    <property type="molecule type" value="Genomic_DNA"/>
</dbReference>
<feature type="binding site" evidence="7">
    <location>
        <begin position="389"/>
        <end position="392"/>
    </location>
    <ligand>
        <name>substrate</name>
    </ligand>
</feature>
<feature type="binding site" evidence="7">
    <location>
        <position position="307"/>
    </location>
    <ligand>
        <name>substrate</name>
    </ligand>
</feature>
<protein>
    <recommendedName>
        <fullName evidence="7">dITP/XTP pyrophosphatase</fullName>
        <ecNumber evidence="7">3.6.1.66</ecNumber>
    </recommendedName>
    <alternativeName>
        <fullName evidence="7">Non-canonical purine NTP pyrophosphatase</fullName>
    </alternativeName>
    <alternativeName>
        <fullName evidence="7">Non-standard purine NTP pyrophosphatase</fullName>
    </alternativeName>
    <alternativeName>
        <fullName evidence="7">Nucleoside-triphosphate diphosphatase</fullName>
    </alternativeName>
    <alternativeName>
        <fullName evidence="7">Nucleoside-triphosphate pyrophosphatase</fullName>
        <shortName evidence="7">NTPase</shortName>
    </alternativeName>
</protein>
<feature type="active site" description="Proton acceptor" evidence="7">
    <location>
        <position position="306"/>
    </location>
</feature>
<evidence type="ECO:0000256" key="7">
    <source>
        <dbReference type="HAMAP-Rule" id="MF_01405"/>
    </source>
</evidence>
<dbReference type="InterPro" id="IPR036345">
    <property type="entry name" value="ExoRNase_PH_dom2_sf"/>
</dbReference>
<dbReference type="GO" id="GO:0036220">
    <property type="term" value="F:ITP diphosphatase activity"/>
    <property type="evidence" value="ECO:0007669"/>
    <property type="project" value="UniProtKB-EC"/>
</dbReference>
<organism evidence="10 11">
    <name type="scientific">Enterococcus camelliae</name>
    <dbReference type="NCBI Taxonomy" id="453959"/>
    <lineage>
        <taxon>Bacteria</taxon>
        <taxon>Bacillati</taxon>
        <taxon>Bacillota</taxon>
        <taxon>Bacilli</taxon>
        <taxon>Lactobacillales</taxon>
        <taxon>Enterococcaceae</taxon>
        <taxon>Enterococcus</taxon>
    </lineage>
</organism>
<keyword evidence="4 7" id="KW-0378">Hydrolase</keyword>
<accession>A0ABW5TIX3</accession>
<reference evidence="11" key="1">
    <citation type="journal article" date="2019" name="Int. J. Syst. Evol. Microbiol.">
        <title>The Global Catalogue of Microorganisms (GCM) 10K type strain sequencing project: providing services to taxonomists for standard genome sequencing and annotation.</title>
        <authorList>
            <consortium name="The Broad Institute Genomics Platform"/>
            <consortium name="The Broad Institute Genome Sequencing Center for Infectious Disease"/>
            <person name="Wu L."/>
            <person name="Ma J."/>
        </authorList>
    </citation>
    <scope>NUCLEOTIDE SEQUENCE [LARGE SCALE GENOMIC DNA]</scope>
    <source>
        <strain evidence="11">TISTR 932</strain>
    </source>
</reference>
<dbReference type="Proteomes" id="UP001597427">
    <property type="component" value="Unassembled WGS sequence"/>
</dbReference>
<dbReference type="EC" id="3.6.1.66" evidence="7"/>
<dbReference type="RefSeq" id="WP_379980221.1">
    <property type="nucleotide sequence ID" value="NZ_JBHUMO010000027.1"/>
</dbReference>
<dbReference type="SUPFAM" id="SSF52972">
    <property type="entry name" value="ITPase-like"/>
    <property type="match status" value="1"/>
</dbReference>
<comment type="function">
    <text evidence="7">Pyrophosphatase that catalyzes the hydrolysis of nucleoside triphosphates to their monophosphate derivatives, with a high preference for the non-canonical purine nucleotides XTP (xanthosine triphosphate), dITP (deoxyinosine triphosphate) and ITP. Seems to function as a house-cleaning enzyme that removes non-canonical purine nucleotides from the nucleotide pool, thus preventing their incorporation into DNA/RNA and avoiding chromosomal lesions.</text>
</comment>
<comment type="catalytic activity">
    <reaction evidence="7">
        <text>XTP + H2O = XMP + diphosphate + H(+)</text>
        <dbReference type="Rhea" id="RHEA:28610"/>
        <dbReference type="ChEBI" id="CHEBI:15377"/>
        <dbReference type="ChEBI" id="CHEBI:15378"/>
        <dbReference type="ChEBI" id="CHEBI:33019"/>
        <dbReference type="ChEBI" id="CHEBI:57464"/>
        <dbReference type="ChEBI" id="CHEBI:61314"/>
        <dbReference type="EC" id="3.6.1.66"/>
    </reaction>
</comment>
<evidence type="ECO:0000259" key="9">
    <source>
        <dbReference type="Pfam" id="PF01138"/>
    </source>
</evidence>
<feature type="binding site" evidence="7">
    <location>
        <position position="412"/>
    </location>
    <ligand>
        <name>substrate</name>
    </ligand>
</feature>
<dbReference type="NCBIfam" id="NF011397">
    <property type="entry name" value="PRK14822.1"/>
    <property type="match status" value="1"/>
</dbReference>
<dbReference type="InterPro" id="IPR001247">
    <property type="entry name" value="ExoRNase_PH_dom1"/>
</dbReference>
<dbReference type="InterPro" id="IPR020922">
    <property type="entry name" value="dITP/XTP_pyrophosphatase"/>
</dbReference>
<dbReference type="NCBIfam" id="TIGR00042">
    <property type="entry name" value="RdgB/HAM1 family non-canonical purine NTP pyrophosphatase"/>
    <property type="match status" value="1"/>
</dbReference>
<dbReference type="Pfam" id="PF01138">
    <property type="entry name" value="RNase_PH"/>
    <property type="match status" value="1"/>
</dbReference>
<evidence type="ECO:0000256" key="5">
    <source>
        <dbReference type="ARBA" id="ARBA00022842"/>
    </source>
</evidence>
<dbReference type="InterPro" id="IPR002637">
    <property type="entry name" value="RdgB/HAM1"/>
</dbReference>
<dbReference type="Pfam" id="PF01725">
    <property type="entry name" value="Ham1p_like"/>
    <property type="match status" value="1"/>
</dbReference>
<dbReference type="Gene3D" id="3.30.230.70">
    <property type="entry name" value="GHMP Kinase, N-terminal domain"/>
    <property type="match status" value="1"/>
</dbReference>
<keyword evidence="5 7" id="KW-0460">Magnesium</keyword>
<comment type="cofactor">
    <cofactor evidence="7">
        <name>Mg(2+)</name>
        <dbReference type="ChEBI" id="CHEBI:18420"/>
    </cofactor>
    <text evidence="7">Binds 1 Mg(2+) ion per subunit.</text>
</comment>
<feature type="binding site" evidence="7">
    <location>
        <position position="277"/>
    </location>
    <ligand>
        <name>Mg(2+)</name>
        <dbReference type="ChEBI" id="CHEBI:18420"/>
    </ligand>
</feature>
<evidence type="ECO:0000313" key="11">
    <source>
        <dbReference type="Proteomes" id="UP001597427"/>
    </source>
</evidence>
<feature type="binding site" evidence="7">
    <location>
        <begin position="417"/>
        <end position="418"/>
    </location>
    <ligand>
        <name>substrate</name>
    </ligand>
</feature>
<evidence type="ECO:0000256" key="6">
    <source>
        <dbReference type="ARBA" id="ARBA00023080"/>
    </source>
</evidence>
<dbReference type="InterPro" id="IPR027408">
    <property type="entry name" value="PNPase/RNase_PH_dom_sf"/>
</dbReference>
<evidence type="ECO:0000313" key="10">
    <source>
        <dbReference type="EMBL" id="MFD2728633.1"/>
    </source>
</evidence>
<dbReference type="PANTHER" id="PTHR11067">
    <property type="entry name" value="INOSINE TRIPHOSPHATE PYROPHOSPHATASE/HAM1 PROTEIN"/>
    <property type="match status" value="1"/>
</dbReference>
<sequence length="438" mass="48361">MRYNGRYEKSKRVTKIKTNDRKYASGSATIAQGDTIVHCAIHCTDTTNQFNQKPYELRFLISSAGREQEVLEQQAKNKIFLEQVLSATLLATEASTSGKKIFVEVVVEQDDGSCLAVATNALYLALQQTVDCLAMEMQDHQVIRLDQAFGSAKIAFLSREIPLVDPDRQEEKMAIFEATLALNEAGDYLAFQFDNKNQAFGIDEINGVLITGTTCVQEEIQELKANLYTPYTQKDGEKAIVIATNNEGKAREFSALFGKNGYQIKTLKDFPALPEVEETGTTFAQNACLKAETIANILQVPVLADDSGLKVDALGGLPGVYSARFAGVDKNDAANNAKLLYELTDVPDEKRTAQFHCTLALAAPKKETLLVEAEWEGRIGRIPRGENGFGYDPLFVVDLDGTTAAELTAKEKNERSHRAKAIVKLEKNWLDWLEGAKE</sequence>
<dbReference type="Gene3D" id="3.90.950.10">
    <property type="match status" value="1"/>
</dbReference>
<keyword evidence="6 7" id="KW-0546">Nucleotide metabolism</keyword>
<dbReference type="InterPro" id="IPR020568">
    <property type="entry name" value="Ribosomal_Su5_D2-typ_SF"/>
</dbReference>
<feature type="binding site" evidence="7">
    <location>
        <position position="306"/>
    </location>
    <ligand>
        <name>Mg(2+)</name>
        <dbReference type="ChEBI" id="CHEBI:18420"/>
    </ligand>
</feature>
<proteinExistence type="inferred from homology"/>
<feature type="domain" description="Exoribonuclease phosphorolytic" evidence="9">
    <location>
        <begin position="12"/>
        <end position="128"/>
    </location>
</feature>
<comment type="subunit">
    <text evidence="7">Homodimer.</text>
</comment>
<dbReference type="InterPro" id="IPR029001">
    <property type="entry name" value="ITPase-like_fam"/>
</dbReference>
<comment type="catalytic activity">
    <reaction evidence="7">
        <text>ITP + H2O = IMP + diphosphate + H(+)</text>
        <dbReference type="Rhea" id="RHEA:29399"/>
        <dbReference type="ChEBI" id="CHEBI:15377"/>
        <dbReference type="ChEBI" id="CHEBI:15378"/>
        <dbReference type="ChEBI" id="CHEBI:33019"/>
        <dbReference type="ChEBI" id="CHEBI:58053"/>
        <dbReference type="ChEBI" id="CHEBI:61402"/>
        <dbReference type="EC" id="3.6.1.66"/>
    </reaction>
</comment>
<dbReference type="SUPFAM" id="SSF54211">
    <property type="entry name" value="Ribosomal protein S5 domain 2-like"/>
    <property type="match status" value="1"/>
</dbReference>
<evidence type="ECO:0000256" key="3">
    <source>
        <dbReference type="ARBA" id="ARBA00022741"/>
    </source>
</evidence>
<evidence type="ECO:0000256" key="1">
    <source>
        <dbReference type="ARBA" id="ARBA00008023"/>
    </source>
</evidence>
<dbReference type="PANTHER" id="PTHR11067:SF9">
    <property type="entry name" value="INOSINE TRIPHOSPHATE PYROPHOSPHATASE"/>
    <property type="match status" value="1"/>
</dbReference>